<dbReference type="Gene3D" id="3.30.920.30">
    <property type="entry name" value="Hypothetical protein"/>
    <property type="match status" value="1"/>
</dbReference>
<evidence type="ECO:0000256" key="2">
    <source>
        <dbReference type="ARBA" id="ARBA00022649"/>
    </source>
</evidence>
<dbReference type="RefSeq" id="WP_013381473.1">
    <property type="nucleotide sequence ID" value="NC_014624.2"/>
</dbReference>
<dbReference type="SUPFAM" id="SSF54786">
    <property type="entry name" value="YcfA/nrd intein domain"/>
    <property type="match status" value="1"/>
</dbReference>
<keyword evidence="6" id="KW-0694">RNA-binding</keyword>
<reference key="1">
    <citation type="submission" date="2010-09" db="EMBL/GenBank/DDBJ databases">
        <authorList>
            <person name="Roh H."/>
            <person name="Ko H.-J."/>
            <person name="Kim D."/>
            <person name="Choi D.G."/>
            <person name="Park S."/>
            <person name="Kim S."/>
            <person name="Kim K.H."/>
            <person name="Chang I.S."/>
            <person name="Choi I.-G."/>
        </authorList>
    </citation>
    <scope>NUCLEOTIDE SEQUENCE</scope>
    <source>
        <strain>KIST612</strain>
    </source>
</reference>
<dbReference type="GO" id="GO:0016787">
    <property type="term" value="F:hydrolase activity"/>
    <property type="evidence" value="ECO:0007669"/>
    <property type="project" value="UniProtKB-KW"/>
</dbReference>
<sequence>MSQIDTLKQRILMMPKDFTYREAKKLLESMGFQEKNQGKTSGSRVKFYREMDKRVISLHKPHPGDIMKQYSVKLLVDFLKDLGEL</sequence>
<protein>
    <submittedName>
        <fullName evidence="8">Toxin-antitoxin system</fullName>
    </submittedName>
</protein>
<accession>E3GEN9</accession>
<dbReference type="InterPro" id="IPR012933">
    <property type="entry name" value="HicA_mRNA_interferase"/>
</dbReference>
<keyword evidence="2" id="KW-1277">Toxin-antitoxin system</keyword>
<evidence type="ECO:0000256" key="7">
    <source>
        <dbReference type="ARBA" id="ARBA00023016"/>
    </source>
</evidence>
<evidence type="ECO:0000256" key="3">
    <source>
        <dbReference type="ARBA" id="ARBA00022722"/>
    </source>
</evidence>
<dbReference type="InterPro" id="IPR038570">
    <property type="entry name" value="HicA_sf"/>
</dbReference>
<evidence type="ECO:0000256" key="4">
    <source>
        <dbReference type="ARBA" id="ARBA00022759"/>
    </source>
</evidence>
<dbReference type="AlphaFoldDB" id="E3GEN9"/>
<organism evidence="8 10">
    <name type="scientific">Eubacterium callanderi</name>
    <dbReference type="NCBI Taxonomy" id="53442"/>
    <lineage>
        <taxon>Bacteria</taxon>
        <taxon>Bacillati</taxon>
        <taxon>Bacillota</taxon>
        <taxon>Clostridia</taxon>
        <taxon>Eubacteriales</taxon>
        <taxon>Eubacteriaceae</taxon>
        <taxon>Eubacterium</taxon>
    </lineage>
</organism>
<evidence type="ECO:0000313" key="9">
    <source>
        <dbReference type="EMBL" id="AEU12332.1"/>
    </source>
</evidence>
<keyword evidence="4" id="KW-0255">Endonuclease</keyword>
<evidence type="ECO:0000256" key="5">
    <source>
        <dbReference type="ARBA" id="ARBA00022801"/>
    </source>
</evidence>
<dbReference type="KEGG" id="elm:ELI_4664"/>
<keyword evidence="7" id="KW-0346">Stress response</keyword>
<keyword evidence="3" id="KW-0540">Nuclease</keyword>
<dbReference type="Proteomes" id="UP000006873">
    <property type="component" value="Chromosome"/>
</dbReference>
<dbReference type="KEGG" id="elm:ELI_3186"/>
<dbReference type="HOGENOM" id="CLU_164851_0_1_9"/>
<keyword evidence="10" id="KW-1185">Reference proteome</keyword>
<gene>
    <name evidence="8" type="ordered locus">ELI_3186</name>
    <name evidence="9" type="ordered locus">ELI_4664</name>
</gene>
<dbReference type="Pfam" id="PF07927">
    <property type="entry name" value="HicA_toxin"/>
    <property type="match status" value="1"/>
</dbReference>
<dbReference type="GO" id="GO:0004519">
    <property type="term" value="F:endonuclease activity"/>
    <property type="evidence" value="ECO:0007669"/>
    <property type="project" value="UniProtKB-KW"/>
</dbReference>
<dbReference type="GO" id="GO:0003729">
    <property type="term" value="F:mRNA binding"/>
    <property type="evidence" value="ECO:0007669"/>
    <property type="project" value="InterPro"/>
</dbReference>
<evidence type="ECO:0000256" key="1">
    <source>
        <dbReference type="ARBA" id="ARBA00006620"/>
    </source>
</evidence>
<proteinExistence type="inferred from homology"/>
<dbReference type="eggNOG" id="ENOG50333Z2">
    <property type="taxonomic scope" value="Bacteria"/>
</dbReference>
<evidence type="ECO:0000313" key="10">
    <source>
        <dbReference type="Proteomes" id="UP000006873"/>
    </source>
</evidence>
<dbReference type="EMBL" id="CP002273">
    <property type="protein sequence ID" value="ADO38155.1"/>
    <property type="molecule type" value="Genomic_DNA"/>
</dbReference>
<reference evidence="8 10" key="2">
    <citation type="journal article" date="2011" name="J. Bacteriol.">
        <title>Complete genome sequence of a carbon monoxide-utilizing acetogen, Eubacterium limosum KIST612.</title>
        <authorList>
            <person name="Roh H."/>
            <person name="Ko H.J."/>
            <person name="Kim D."/>
            <person name="Choi D.G."/>
            <person name="Park S."/>
            <person name="Kim S."/>
            <person name="Chang I.S."/>
            <person name="Choi I.G."/>
        </authorList>
    </citation>
    <scope>NUCLEOTIDE SEQUENCE [LARGE SCALE GENOMIC DNA]</scope>
    <source>
        <strain evidence="8 10">KIST612</strain>
    </source>
</reference>
<dbReference type="EMBL" id="CP002273">
    <property type="protein sequence ID" value="AEU12332.1"/>
    <property type="molecule type" value="Genomic_DNA"/>
</dbReference>
<evidence type="ECO:0000313" key="8">
    <source>
        <dbReference type="EMBL" id="ADO38155.1"/>
    </source>
</evidence>
<keyword evidence="5" id="KW-0378">Hydrolase</keyword>
<evidence type="ECO:0000256" key="6">
    <source>
        <dbReference type="ARBA" id="ARBA00022884"/>
    </source>
</evidence>
<comment type="similarity">
    <text evidence="1">Belongs to the HicA mRNA interferase family.</text>
</comment>
<dbReference type="GeneID" id="68364186"/>
<name>E3GEN9_9FIRM</name>